<reference evidence="7 10" key="2">
    <citation type="submission" date="2018-04" db="EMBL/GenBank/DDBJ databases">
        <title>Draft genome sequence of Pseudomonas syringae pv. actinidiae biovar 3 strains isolated from kiwifruit in Kagawa prefecture.</title>
        <authorList>
            <person name="Tabuchi M."/>
            <person name="Saito M."/>
            <person name="Fujiwara S."/>
            <person name="Sasa N."/>
            <person name="Akimitsu K."/>
            <person name="Gomi K."/>
            <person name="Konishi-Sugita S."/>
            <person name="Hamano K."/>
            <person name="Kataoka I."/>
        </authorList>
    </citation>
    <scope>NUCLEOTIDE SEQUENCE [LARGE SCALE GENOMIC DNA]</scope>
    <source>
        <strain evidence="7 10">MAFF212211</strain>
    </source>
</reference>
<dbReference type="PANTHER" id="PTHR43214">
    <property type="entry name" value="TWO-COMPONENT RESPONSE REGULATOR"/>
    <property type="match status" value="1"/>
</dbReference>
<dbReference type="SMART" id="SM00448">
    <property type="entry name" value="REC"/>
    <property type="match status" value="1"/>
</dbReference>
<dbReference type="PANTHER" id="PTHR43214:SF17">
    <property type="entry name" value="TRANSCRIPTIONAL REGULATORY PROTEIN RCSB"/>
    <property type="match status" value="1"/>
</dbReference>
<dbReference type="Proteomes" id="UP000248291">
    <property type="component" value="Unassembled WGS sequence"/>
</dbReference>
<dbReference type="EMBL" id="RBRB01000329">
    <property type="protein sequence ID" value="RMQ27489.1"/>
    <property type="molecule type" value="Genomic_DNA"/>
</dbReference>
<dbReference type="CDD" id="cd06170">
    <property type="entry name" value="LuxR_C_like"/>
    <property type="match status" value="1"/>
</dbReference>
<dbReference type="PROSITE" id="PS50110">
    <property type="entry name" value="RESPONSE_REGULATORY"/>
    <property type="match status" value="1"/>
</dbReference>
<dbReference type="SUPFAM" id="SSF52172">
    <property type="entry name" value="CheY-like"/>
    <property type="match status" value="1"/>
</dbReference>
<sequence>MSLRIVIADDHPIVLLGTQILLEKKGCGTVIGQAKSPEELEAVLNSTACDLLITDFAMPDSERDGLAMLRRLRQLHPALKIIVLTSLQNSSLILSILSLKVNGVIEKNADPEELATAIRQVTSGKTFLSGYFREALANESIISPEKTTIKLAPKEIEVIRLLAAGFSPNEIAEKLSRSIKTISWTKISAKTKLGISSDAELFDYCRTARLIS</sequence>
<dbReference type="GO" id="GO:0006355">
    <property type="term" value="P:regulation of DNA-templated transcription"/>
    <property type="evidence" value="ECO:0007669"/>
    <property type="project" value="InterPro"/>
</dbReference>
<dbReference type="PRINTS" id="PR00038">
    <property type="entry name" value="HTHLUXR"/>
</dbReference>
<evidence type="ECO:0000256" key="3">
    <source>
        <dbReference type="PROSITE-ProRule" id="PRU00169"/>
    </source>
</evidence>
<dbReference type="Proteomes" id="UP000230024">
    <property type="component" value="Chromosome"/>
</dbReference>
<dbReference type="InterPro" id="IPR011006">
    <property type="entry name" value="CheY-like_superfamily"/>
</dbReference>
<name>A0A0K8LY99_PSESF</name>
<dbReference type="InterPro" id="IPR000792">
    <property type="entry name" value="Tscrpt_reg_LuxR_C"/>
</dbReference>
<dbReference type="AlphaFoldDB" id="A0A0K8LY99"/>
<dbReference type="GO" id="GO:0000160">
    <property type="term" value="P:phosphorelay signal transduction system"/>
    <property type="evidence" value="ECO:0007669"/>
    <property type="project" value="InterPro"/>
</dbReference>
<dbReference type="SMART" id="SM00421">
    <property type="entry name" value="HTH_LUXR"/>
    <property type="match status" value="1"/>
</dbReference>
<dbReference type="Proteomes" id="UP000273140">
    <property type="component" value="Unassembled WGS sequence"/>
</dbReference>
<evidence type="ECO:0000256" key="2">
    <source>
        <dbReference type="ARBA" id="ARBA00023125"/>
    </source>
</evidence>
<organism evidence="8 11">
    <name type="scientific">Pseudomonas syringae pv. actinidiae</name>
    <dbReference type="NCBI Taxonomy" id="103796"/>
    <lineage>
        <taxon>Bacteria</taxon>
        <taxon>Pseudomonadati</taxon>
        <taxon>Pseudomonadota</taxon>
        <taxon>Gammaproteobacteria</taxon>
        <taxon>Pseudomonadales</taxon>
        <taxon>Pseudomonadaceae</taxon>
        <taxon>Pseudomonas</taxon>
        <taxon>Pseudomonas syringae</taxon>
    </lineage>
</organism>
<dbReference type="EMBL" id="CP024712">
    <property type="protein sequence ID" value="ATV17970.1"/>
    <property type="molecule type" value="Genomic_DNA"/>
</dbReference>
<feature type="domain" description="Response regulatory" evidence="5">
    <location>
        <begin position="4"/>
        <end position="122"/>
    </location>
</feature>
<dbReference type="Pfam" id="PF00196">
    <property type="entry name" value="GerE"/>
    <property type="match status" value="1"/>
</dbReference>
<gene>
    <name evidence="8" type="ORF">ALQ07_00087</name>
    <name evidence="6" type="ORF">CT122_14750</name>
    <name evidence="7" type="ORF">KPSA3_03816</name>
</gene>
<proteinExistence type="predicted"/>
<dbReference type="SUPFAM" id="SSF46894">
    <property type="entry name" value="C-terminal effector domain of the bipartite response regulators"/>
    <property type="match status" value="1"/>
</dbReference>
<reference evidence="6 9" key="1">
    <citation type="submission" date="2017-11" db="EMBL/GenBank/DDBJ databases">
        <title>Complete DNA Sequence of Pseudomonas syringae pv. actinidiae, biovar 5 (Psa5).</title>
        <authorList>
            <person name="Butler M."/>
            <person name="Taiaroa G."/>
            <person name="Sumpter N."/>
            <person name="Poulter R."/>
        </authorList>
    </citation>
    <scope>NUCLEOTIDE SEQUENCE [LARGE SCALE GENOMIC DNA]</scope>
    <source>
        <strain evidence="6 9">MAFF212063</strain>
    </source>
</reference>
<reference evidence="8 11" key="3">
    <citation type="submission" date="2018-08" db="EMBL/GenBank/DDBJ databases">
        <title>Recombination of ecologically and evolutionarily significant loci maintains genetic cohesion in the Pseudomonas syringae species complex.</title>
        <authorList>
            <person name="Dillon M."/>
            <person name="Thakur S."/>
            <person name="Almeida R.N.D."/>
            <person name="Weir B.S."/>
            <person name="Guttman D.S."/>
        </authorList>
    </citation>
    <scope>NUCLEOTIDE SEQUENCE [LARGE SCALE GENOMIC DNA]</scope>
    <source>
        <strain evidence="8 11">ICMP 19074</strain>
    </source>
</reference>
<evidence type="ECO:0000259" key="5">
    <source>
        <dbReference type="PROSITE" id="PS50110"/>
    </source>
</evidence>
<dbReference type="InterPro" id="IPR058245">
    <property type="entry name" value="NreC/VraR/RcsB-like_REC"/>
</dbReference>
<evidence type="ECO:0000313" key="7">
    <source>
        <dbReference type="EMBL" id="GBH17840.1"/>
    </source>
</evidence>
<dbReference type="EMBL" id="BGKA01000123">
    <property type="protein sequence ID" value="GBH17840.1"/>
    <property type="molecule type" value="Genomic_DNA"/>
</dbReference>
<dbReference type="GO" id="GO:0003677">
    <property type="term" value="F:DNA binding"/>
    <property type="evidence" value="ECO:0007669"/>
    <property type="project" value="UniProtKB-KW"/>
</dbReference>
<keyword evidence="1 3" id="KW-0597">Phosphoprotein</keyword>
<dbReference type="InterPro" id="IPR039420">
    <property type="entry name" value="WalR-like"/>
</dbReference>
<evidence type="ECO:0000313" key="11">
    <source>
        <dbReference type="Proteomes" id="UP000273140"/>
    </source>
</evidence>
<dbReference type="Gene3D" id="1.10.10.10">
    <property type="entry name" value="Winged helix-like DNA-binding domain superfamily/Winged helix DNA-binding domain"/>
    <property type="match status" value="1"/>
</dbReference>
<feature type="domain" description="HTH luxR-type" evidence="4">
    <location>
        <begin position="144"/>
        <end position="209"/>
    </location>
</feature>
<keyword evidence="2 6" id="KW-0238">DNA-binding</keyword>
<dbReference type="RefSeq" id="WP_017682831.1">
    <property type="nucleotide sequence ID" value="NZ_BGKA01000123.1"/>
</dbReference>
<evidence type="ECO:0000259" key="4">
    <source>
        <dbReference type="PROSITE" id="PS50043"/>
    </source>
</evidence>
<evidence type="ECO:0000313" key="9">
    <source>
        <dbReference type="Proteomes" id="UP000230024"/>
    </source>
</evidence>
<dbReference type="Pfam" id="PF00072">
    <property type="entry name" value="Response_reg"/>
    <property type="match status" value="1"/>
</dbReference>
<feature type="modified residue" description="4-aspartylphosphate" evidence="3">
    <location>
        <position position="55"/>
    </location>
</feature>
<dbReference type="CDD" id="cd17535">
    <property type="entry name" value="REC_NarL-like"/>
    <property type="match status" value="1"/>
</dbReference>
<evidence type="ECO:0000313" key="6">
    <source>
        <dbReference type="EMBL" id="ATV17970.1"/>
    </source>
</evidence>
<dbReference type="InterPro" id="IPR001789">
    <property type="entry name" value="Sig_transdc_resp-reg_receiver"/>
</dbReference>
<dbReference type="PROSITE" id="PS50043">
    <property type="entry name" value="HTH_LUXR_2"/>
    <property type="match status" value="1"/>
</dbReference>
<dbReference type="InterPro" id="IPR016032">
    <property type="entry name" value="Sig_transdc_resp-reg_C-effctor"/>
</dbReference>
<evidence type="ECO:0000256" key="1">
    <source>
        <dbReference type="ARBA" id="ARBA00022553"/>
    </source>
</evidence>
<evidence type="ECO:0000313" key="8">
    <source>
        <dbReference type="EMBL" id="RMQ27489.1"/>
    </source>
</evidence>
<dbReference type="Gene3D" id="3.40.50.2300">
    <property type="match status" value="1"/>
</dbReference>
<dbReference type="InterPro" id="IPR036388">
    <property type="entry name" value="WH-like_DNA-bd_sf"/>
</dbReference>
<protein>
    <submittedName>
        <fullName evidence="6">DNA-binding response regulator</fullName>
    </submittedName>
    <submittedName>
        <fullName evidence="8">LuxR family transcriptional regulator</fullName>
    </submittedName>
</protein>
<evidence type="ECO:0000313" key="10">
    <source>
        <dbReference type="Proteomes" id="UP000248291"/>
    </source>
</evidence>
<accession>A0A0K8LY99</accession>